<dbReference type="Proteomes" id="UP000515146">
    <property type="component" value="Unplaced"/>
</dbReference>
<dbReference type="PANTHER" id="PTHR21404:SF3">
    <property type="entry name" value="SMALL RNA 2'-O-METHYLTRANSFERASE"/>
    <property type="match status" value="1"/>
</dbReference>
<dbReference type="GO" id="GO:0034587">
    <property type="term" value="P:piRNA processing"/>
    <property type="evidence" value="ECO:0007669"/>
    <property type="project" value="TreeGrafter"/>
</dbReference>
<dbReference type="InParanoid" id="A0A6P6XQE0"/>
<evidence type="ECO:0000256" key="12">
    <source>
        <dbReference type="ARBA" id="ARBA00048418"/>
    </source>
</evidence>
<gene>
    <name evidence="15" type="primary">LOC113788848</name>
</gene>
<evidence type="ECO:0000256" key="8">
    <source>
        <dbReference type="ARBA" id="ARBA00022842"/>
    </source>
</evidence>
<dbReference type="GO" id="GO:0046872">
    <property type="term" value="F:metal ion binding"/>
    <property type="evidence" value="ECO:0007669"/>
    <property type="project" value="UniProtKB-KW"/>
</dbReference>
<reference evidence="15" key="1">
    <citation type="submission" date="2025-08" db="UniProtKB">
        <authorList>
            <consortium name="RefSeq"/>
        </authorList>
    </citation>
    <scope>IDENTIFICATION</scope>
    <source>
        <strain evidence="15">Airmid</strain>
    </source>
</reference>
<dbReference type="PANTHER" id="PTHR21404">
    <property type="entry name" value="HEN1"/>
    <property type="match status" value="1"/>
</dbReference>
<dbReference type="GO" id="GO:0001510">
    <property type="term" value="P:RNA methylation"/>
    <property type="evidence" value="ECO:0007669"/>
    <property type="project" value="InterPro"/>
</dbReference>
<dbReference type="AlphaFoldDB" id="A0A6P6XQE0"/>
<dbReference type="OMA" id="IFRIVEC"/>
<dbReference type="GO" id="GO:0030422">
    <property type="term" value="P:siRNA processing"/>
    <property type="evidence" value="ECO:0007669"/>
    <property type="project" value="TreeGrafter"/>
</dbReference>
<dbReference type="GO" id="GO:0090486">
    <property type="term" value="F:small RNA 2'-O-methyltransferase activity"/>
    <property type="evidence" value="ECO:0007669"/>
    <property type="project" value="UniProtKB-EC"/>
</dbReference>
<evidence type="ECO:0000256" key="1">
    <source>
        <dbReference type="ARBA" id="ARBA00001946"/>
    </source>
</evidence>
<dbReference type="KEGG" id="dpte:113788848"/>
<accession>A0A6P6XQE0</accession>
<evidence type="ECO:0000256" key="5">
    <source>
        <dbReference type="ARBA" id="ARBA00022679"/>
    </source>
</evidence>
<dbReference type="OrthoDB" id="2154311at2759"/>
<keyword evidence="9" id="KW-0694">RNA-binding</keyword>
<keyword evidence="5" id="KW-0808">Transferase</keyword>
<dbReference type="RefSeq" id="XP_027194109.1">
    <property type="nucleotide sequence ID" value="XM_027338308.1"/>
</dbReference>
<dbReference type="InterPro" id="IPR026610">
    <property type="entry name" value="Hen1"/>
</dbReference>
<protein>
    <recommendedName>
        <fullName evidence="3">Small RNA 2'-O-methyltransferase</fullName>
        <ecNumber evidence="11">2.1.1.386</ecNumber>
    </recommendedName>
</protein>
<dbReference type="Gene3D" id="3.40.50.150">
    <property type="entry name" value="Vaccinia Virus protein VP39"/>
    <property type="match status" value="1"/>
</dbReference>
<evidence type="ECO:0000256" key="11">
    <source>
        <dbReference type="ARBA" id="ARBA00035025"/>
    </source>
</evidence>
<evidence type="ECO:0000313" key="14">
    <source>
        <dbReference type="Proteomes" id="UP000515146"/>
    </source>
</evidence>
<evidence type="ECO:0000256" key="13">
    <source>
        <dbReference type="SAM" id="MobiDB-lite"/>
    </source>
</evidence>
<keyword evidence="14" id="KW-1185">Reference proteome</keyword>
<evidence type="ECO:0000256" key="10">
    <source>
        <dbReference type="ARBA" id="ARBA00023158"/>
    </source>
</evidence>
<comment type="cofactor">
    <cofactor evidence="1">
        <name>Mg(2+)</name>
        <dbReference type="ChEBI" id="CHEBI:18420"/>
    </cofactor>
</comment>
<evidence type="ECO:0000256" key="6">
    <source>
        <dbReference type="ARBA" id="ARBA00022691"/>
    </source>
</evidence>
<keyword evidence="6" id="KW-0949">S-adenosyl-L-methionine</keyword>
<dbReference type="EC" id="2.1.1.386" evidence="11"/>
<evidence type="ECO:0000256" key="4">
    <source>
        <dbReference type="ARBA" id="ARBA00022603"/>
    </source>
</evidence>
<evidence type="ECO:0000313" key="15">
    <source>
        <dbReference type="RefSeq" id="XP_027194109.1"/>
    </source>
</evidence>
<sequence>MSTTNVNEDYFPVKRSSFRPPLSVQRYQYVCNLIRRMSEHHNQQQQQQSIESSFKIESVADLGSGHCRLAWYLKQLQFLRYIRCLDLNENCFEGNTYVVPSTEERFTNRLKPLQIELYQGDVRQYDSRFRHVDIVTCIELIEHLPSDTLDSFVMNVFQFIQPHYCIITTPNFDYNHLCRLNNGYNDQQQQQSRDHYHNPLYRDSDHYFEFTRDEFKQWCNQIKEKYPCYTYRLSGVGRLRSLDPDMNLGYATQIAIFQRTTNNNNNHIVDDNGDNGDGQQQQSKSIESIQNYQHIRTHYFGQLWSRSNHRFS</sequence>
<keyword evidence="7" id="KW-0479">Metal-binding</keyword>
<dbReference type="GO" id="GO:0005737">
    <property type="term" value="C:cytoplasm"/>
    <property type="evidence" value="ECO:0007669"/>
    <property type="project" value="TreeGrafter"/>
</dbReference>
<evidence type="ECO:0000256" key="7">
    <source>
        <dbReference type="ARBA" id="ARBA00022723"/>
    </source>
</evidence>
<keyword evidence="8" id="KW-0460">Magnesium</keyword>
<evidence type="ECO:0000256" key="3">
    <source>
        <dbReference type="ARBA" id="ARBA00021330"/>
    </source>
</evidence>
<dbReference type="FunCoup" id="A0A6P6XQE0">
    <property type="interactions" value="494"/>
</dbReference>
<evidence type="ECO:0000256" key="9">
    <source>
        <dbReference type="ARBA" id="ARBA00022884"/>
    </source>
</evidence>
<feature type="region of interest" description="Disordered" evidence="13">
    <location>
        <begin position="265"/>
        <end position="286"/>
    </location>
</feature>
<dbReference type="CTD" id="36301"/>
<proteinExistence type="inferred from homology"/>
<comment type="catalytic activity">
    <reaction evidence="12">
        <text>small RNA 3'-end nucleotide + S-adenosyl-L-methionine = small RNA 3'-end 2'-O-methylnucleotide + S-adenosyl-L-homocysteine + H(+)</text>
        <dbReference type="Rhea" id="RHEA:37887"/>
        <dbReference type="Rhea" id="RHEA-COMP:10415"/>
        <dbReference type="Rhea" id="RHEA-COMP:10416"/>
        <dbReference type="ChEBI" id="CHEBI:15378"/>
        <dbReference type="ChEBI" id="CHEBI:57856"/>
        <dbReference type="ChEBI" id="CHEBI:59789"/>
        <dbReference type="ChEBI" id="CHEBI:74896"/>
        <dbReference type="ChEBI" id="CHEBI:74898"/>
        <dbReference type="EC" id="2.1.1.386"/>
    </reaction>
</comment>
<feature type="compositionally biased region" description="Low complexity" evidence="13">
    <location>
        <begin position="277"/>
        <end position="286"/>
    </location>
</feature>
<keyword evidence="10" id="KW-0943">RNA-mediated gene silencing</keyword>
<dbReference type="GO" id="GO:0003723">
    <property type="term" value="F:RNA binding"/>
    <property type="evidence" value="ECO:0007669"/>
    <property type="project" value="UniProtKB-KW"/>
</dbReference>
<name>A0A6P6XQE0_DERPT</name>
<dbReference type="GO" id="GO:0005634">
    <property type="term" value="C:nucleus"/>
    <property type="evidence" value="ECO:0007669"/>
    <property type="project" value="TreeGrafter"/>
</dbReference>
<evidence type="ECO:0000256" key="2">
    <source>
        <dbReference type="ARBA" id="ARBA00009026"/>
    </source>
</evidence>
<keyword evidence="4" id="KW-0489">Methyltransferase</keyword>
<dbReference type="SUPFAM" id="SSF53335">
    <property type="entry name" value="S-adenosyl-L-methionine-dependent methyltransferases"/>
    <property type="match status" value="1"/>
</dbReference>
<organism evidence="14 15">
    <name type="scientific">Dermatophagoides pteronyssinus</name>
    <name type="common">European house dust mite</name>
    <dbReference type="NCBI Taxonomy" id="6956"/>
    <lineage>
        <taxon>Eukaryota</taxon>
        <taxon>Metazoa</taxon>
        <taxon>Ecdysozoa</taxon>
        <taxon>Arthropoda</taxon>
        <taxon>Chelicerata</taxon>
        <taxon>Arachnida</taxon>
        <taxon>Acari</taxon>
        <taxon>Acariformes</taxon>
        <taxon>Sarcoptiformes</taxon>
        <taxon>Astigmata</taxon>
        <taxon>Psoroptidia</taxon>
        <taxon>Analgoidea</taxon>
        <taxon>Pyroglyphidae</taxon>
        <taxon>Dermatophagoidinae</taxon>
        <taxon>Dermatophagoides</taxon>
    </lineage>
</organism>
<dbReference type="InterPro" id="IPR029063">
    <property type="entry name" value="SAM-dependent_MTases_sf"/>
</dbReference>
<comment type="similarity">
    <text evidence="2">Belongs to the methyltransferase superfamily. HEN1 family.</text>
</comment>